<dbReference type="STRING" id="5888.A0CBN1"/>
<dbReference type="Proteomes" id="UP000000600">
    <property type="component" value="Unassembled WGS sequence"/>
</dbReference>
<evidence type="ECO:0000313" key="2">
    <source>
        <dbReference type="Proteomes" id="UP000000600"/>
    </source>
</evidence>
<accession>A0CBN1</accession>
<gene>
    <name evidence="1" type="ORF">GSPATT00036981001</name>
</gene>
<dbReference type="HOGENOM" id="CLU_2659858_0_0_1"/>
<dbReference type="KEGG" id="ptm:GSPATT00036981001"/>
<dbReference type="PANTHER" id="PTHR23314">
    <property type="entry name" value="SPERM-ASSOCIATED ANTIGEN 6 ARMADILLO REPEAT-CONTAINING"/>
    <property type="match status" value="1"/>
</dbReference>
<organism evidence="1 2">
    <name type="scientific">Paramecium tetraurelia</name>
    <dbReference type="NCBI Taxonomy" id="5888"/>
    <lineage>
        <taxon>Eukaryota</taxon>
        <taxon>Sar</taxon>
        <taxon>Alveolata</taxon>
        <taxon>Ciliophora</taxon>
        <taxon>Intramacronucleata</taxon>
        <taxon>Oligohymenophorea</taxon>
        <taxon>Peniculida</taxon>
        <taxon>Parameciidae</taxon>
        <taxon>Paramecium</taxon>
    </lineage>
</organism>
<dbReference type="OrthoDB" id="7537227at2759"/>
<sequence>MSCINSKRLCPNDNAAKKFVLSEGLKKIQEIKANPGSKLRQYIDEINSFYPPEIIQYYSAGYEQQLLKKLDDYNAD</sequence>
<name>A0CBN1_PARTE</name>
<dbReference type="AlphaFoldDB" id="A0CBN1"/>
<dbReference type="PANTHER" id="PTHR23314:SF0">
    <property type="entry name" value="SPERM-ASSOCIATED ANTIGEN 6"/>
    <property type="match status" value="1"/>
</dbReference>
<keyword evidence="2" id="KW-1185">Reference proteome</keyword>
<evidence type="ECO:0000313" key="1">
    <source>
        <dbReference type="EMBL" id="CAK68198.1"/>
    </source>
</evidence>
<dbReference type="GeneID" id="5021384"/>
<protein>
    <submittedName>
        <fullName evidence="1">Uncharacterized protein</fullName>
    </submittedName>
</protein>
<dbReference type="RefSeq" id="XP_001435595.1">
    <property type="nucleotide sequence ID" value="XM_001435558.2"/>
</dbReference>
<dbReference type="InParanoid" id="A0CBN1"/>
<reference evidence="1 2" key="1">
    <citation type="journal article" date="2006" name="Nature">
        <title>Global trends of whole-genome duplications revealed by the ciliate Paramecium tetraurelia.</title>
        <authorList>
            <consortium name="Genoscope"/>
            <person name="Aury J.-M."/>
            <person name="Jaillon O."/>
            <person name="Duret L."/>
            <person name="Noel B."/>
            <person name="Jubin C."/>
            <person name="Porcel B.M."/>
            <person name="Segurens B."/>
            <person name="Daubin V."/>
            <person name="Anthouard V."/>
            <person name="Aiach N."/>
            <person name="Arnaiz O."/>
            <person name="Billaut A."/>
            <person name="Beisson J."/>
            <person name="Blanc I."/>
            <person name="Bouhouche K."/>
            <person name="Camara F."/>
            <person name="Duharcourt S."/>
            <person name="Guigo R."/>
            <person name="Gogendeau D."/>
            <person name="Katinka M."/>
            <person name="Keller A.-M."/>
            <person name="Kissmehl R."/>
            <person name="Klotz C."/>
            <person name="Koll F."/>
            <person name="Le Moue A."/>
            <person name="Lepere C."/>
            <person name="Malinsky S."/>
            <person name="Nowacki M."/>
            <person name="Nowak J.K."/>
            <person name="Plattner H."/>
            <person name="Poulain J."/>
            <person name="Ruiz F."/>
            <person name="Serrano V."/>
            <person name="Zagulski M."/>
            <person name="Dessen P."/>
            <person name="Betermier M."/>
            <person name="Weissenbach J."/>
            <person name="Scarpelli C."/>
            <person name="Schachter V."/>
            <person name="Sperling L."/>
            <person name="Meyer E."/>
            <person name="Cohen J."/>
            <person name="Wincker P."/>
        </authorList>
    </citation>
    <scope>NUCLEOTIDE SEQUENCE [LARGE SCALE GENOMIC DNA]</scope>
    <source>
        <strain evidence="1 2">Stock d4-2</strain>
    </source>
</reference>
<dbReference type="EMBL" id="CT868058">
    <property type="protein sequence ID" value="CAK68198.1"/>
    <property type="molecule type" value="Genomic_DNA"/>
</dbReference>
<proteinExistence type="predicted"/>
<dbReference type="eggNOG" id="KOG0166">
    <property type="taxonomic scope" value="Eukaryota"/>
</dbReference>